<dbReference type="GeneID" id="106012463"/>
<evidence type="ECO:0000313" key="2">
    <source>
        <dbReference type="RefSeq" id="XP_012940961.1"/>
    </source>
</evidence>
<keyword evidence="1" id="KW-1185">Reference proteome</keyword>
<sequence>MRASRIARRFIVFIFVVFVFFTGFISLQYDVDIDDDAVSKLSIRRKNRPLDPARNHIRSLMMESEKVADEGSKFGNFRNRFKKWQPRWLSARVKLAAEKNITVDETRYVIYRCDQSDAYGCRDWAELVQGMTQTYVVSTLAGRRFKAELVNFPCTLEDFVSAAVVQWTHPVTFHHFLRTGLPGVGILDYPTGSSFYQQVSTTNFSQLMPDALAYMYFRSEDSFLSHLGDSDLYRSKQLAWMQGMNQAQVHAILDRRLFKLSPRMQRHLDLYLYAILPSEGHRLICLDISSSPYDVTQQEAGPDDSVLRKVWNFVLEHSKTQVDKIYLRTDYPHVRHSASRQSFARSTVHKLEVTRSTSHLGEAGATCERLEHGLIDHYIMRNCDVLLVSGSQLGRLAAAVRASDEGLFCLMANGHIHPCNTKGLSDLFVAHS</sequence>
<gene>
    <name evidence="2" type="primary">LOC106012463</name>
</gene>
<dbReference type="RefSeq" id="XP_012940961.1">
    <property type="nucleotide sequence ID" value="XM_013085507.2"/>
</dbReference>
<dbReference type="Proteomes" id="UP000694888">
    <property type="component" value="Unplaced"/>
</dbReference>
<name>A0ABM1A514_APLCA</name>
<protein>
    <submittedName>
        <fullName evidence="2">Uncharacterized protein LOC106012463</fullName>
    </submittedName>
</protein>
<dbReference type="Gene3D" id="3.40.50.11350">
    <property type="match status" value="1"/>
</dbReference>
<evidence type="ECO:0000313" key="1">
    <source>
        <dbReference type="Proteomes" id="UP000694888"/>
    </source>
</evidence>
<proteinExistence type="predicted"/>
<reference evidence="2" key="1">
    <citation type="submission" date="2025-08" db="UniProtKB">
        <authorList>
            <consortium name="RefSeq"/>
        </authorList>
    </citation>
    <scope>IDENTIFICATION</scope>
</reference>
<organism evidence="1 2">
    <name type="scientific">Aplysia californica</name>
    <name type="common">California sea hare</name>
    <dbReference type="NCBI Taxonomy" id="6500"/>
    <lineage>
        <taxon>Eukaryota</taxon>
        <taxon>Metazoa</taxon>
        <taxon>Spiralia</taxon>
        <taxon>Lophotrochozoa</taxon>
        <taxon>Mollusca</taxon>
        <taxon>Gastropoda</taxon>
        <taxon>Heterobranchia</taxon>
        <taxon>Euthyneura</taxon>
        <taxon>Tectipleura</taxon>
        <taxon>Aplysiida</taxon>
        <taxon>Aplysioidea</taxon>
        <taxon>Aplysiidae</taxon>
        <taxon>Aplysia</taxon>
    </lineage>
</organism>
<accession>A0ABM1A514</accession>